<proteinExistence type="predicted"/>
<feature type="region of interest" description="Disordered" evidence="1">
    <location>
        <begin position="1"/>
        <end position="39"/>
    </location>
</feature>
<organism evidence="2 3">
    <name type="scientific">Araneus ventricosus</name>
    <name type="common">Orbweaver spider</name>
    <name type="synonym">Epeira ventricosa</name>
    <dbReference type="NCBI Taxonomy" id="182803"/>
    <lineage>
        <taxon>Eukaryota</taxon>
        <taxon>Metazoa</taxon>
        <taxon>Ecdysozoa</taxon>
        <taxon>Arthropoda</taxon>
        <taxon>Chelicerata</taxon>
        <taxon>Arachnida</taxon>
        <taxon>Araneae</taxon>
        <taxon>Araneomorphae</taxon>
        <taxon>Entelegynae</taxon>
        <taxon>Araneoidea</taxon>
        <taxon>Araneidae</taxon>
        <taxon>Araneus</taxon>
    </lineage>
</organism>
<feature type="compositionally biased region" description="Polar residues" evidence="1">
    <location>
        <begin position="15"/>
        <end position="32"/>
    </location>
</feature>
<evidence type="ECO:0000313" key="2">
    <source>
        <dbReference type="EMBL" id="GBO00694.1"/>
    </source>
</evidence>
<comment type="caution">
    <text evidence="2">The sequence shown here is derived from an EMBL/GenBank/DDBJ whole genome shotgun (WGS) entry which is preliminary data.</text>
</comment>
<name>A0A4Y2TLU4_ARAVE</name>
<dbReference type="AlphaFoldDB" id="A0A4Y2TLU4"/>
<reference evidence="2 3" key="1">
    <citation type="journal article" date="2019" name="Sci. Rep.">
        <title>Orb-weaving spider Araneus ventricosus genome elucidates the spidroin gene catalogue.</title>
        <authorList>
            <person name="Kono N."/>
            <person name="Nakamura H."/>
            <person name="Ohtoshi R."/>
            <person name="Moran D.A.P."/>
            <person name="Shinohara A."/>
            <person name="Yoshida Y."/>
            <person name="Fujiwara M."/>
            <person name="Mori M."/>
            <person name="Tomita M."/>
            <person name="Arakawa K."/>
        </authorList>
    </citation>
    <scope>NUCLEOTIDE SEQUENCE [LARGE SCALE GENOMIC DNA]</scope>
</reference>
<dbReference type="EMBL" id="BGPR01029116">
    <property type="protein sequence ID" value="GBO00694.1"/>
    <property type="molecule type" value="Genomic_DNA"/>
</dbReference>
<evidence type="ECO:0000256" key="1">
    <source>
        <dbReference type="SAM" id="MobiDB-lite"/>
    </source>
</evidence>
<accession>A0A4Y2TLU4</accession>
<feature type="non-terminal residue" evidence="2">
    <location>
        <position position="1"/>
    </location>
</feature>
<gene>
    <name evidence="2" type="ORF">AVEN_63077_1</name>
</gene>
<dbReference type="Proteomes" id="UP000499080">
    <property type="component" value="Unassembled WGS sequence"/>
</dbReference>
<sequence length="39" mass="3964">LYMNPGQGPAPKLANSPSTDLGSNPKTGSTIPITAKDSH</sequence>
<evidence type="ECO:0000313" key="3">
    <source>
        <dbReference type="Proteomes" id="UP000499080"/>
    </source>
</evidence>
<protein>
    <submittedName>
        <fullName evidence="2">Uncharacterized protein</fullName>
    </submittedName>
</protein>
<keyword evidence="3" id="KW-1185">Reference proteome</keyword>
<dbReference type="OrthoDB" id="10037267at2759"/>